<dbReference type="Gene3D" id="4.10.240.10">
    <property type="entry name" value="Zn(2)-C6 fungal-type DNA-binding domain"/>
    <property type="match status" value="1"/>
</dbReference>
<evidence type="ECO:0000256" key="1">
    <source>
        <dbReference type="ARBA" id="ARBA00023242"/>
    </source>
</evidence>
<dbReference type="SUPFAM" id="SSF57701">
    <property type="entry name" value="Zn2/Cys6 DNA-binding domain"/>
    <property type="match status" value="1"/>
</dbReference>
<protein>
    <recommendedName>
        <fullName evidence="3">Zn(2)-C6 fungal-type domain-containing protein</fullName>
    </recommendedName>
</protein>
<dbReference type="EMBL" id="MU006295">
    <property type="protein sequence ID" value="KAF2853564.1"/>
    <property type="molecule type" value="Genomic_DNA"/>
</dbReference>
<organism evidence="4 5">
    <name type="scientific">Plenodomus tracheiphilus IPT5</name>
    <dbReference type="NCBI Taxonomy" id="1408161"/>
    <lineage>
        <taxon>Eukaryota</taxon>
        <taxon>Fungi</taxon>
        <taxon>Dikarya</taxon>
        <taxon>Ascomycota</taxon>
        <taxon>Pezizomycotina</taxon>
        <taxon>Dothideomycetes</taxon>
        <taxon>Pleosporomycetidae</taxon>
        <taxon>Pleosporales</taxon>
        <taxon>Pleosporineae</taxon>
        <taxon>Leptosphaeriaceae</taxon>
        <taxon>Plenodomus</taxon>
    </lineage>
</organism>
<proteinExistence type="predicted"/>
<dbReference type="SMART" id="SM00066">
    <property type="entry name" value="GAL4"/>
    <property type="match status" value="1"/>
</dbReference>
<name>A0A6A7BDT8_9PLEO</name>
<dbReference type="GO" id="GO:0000981">
    <property type="term" value="F:DNA-binding transcription factor activity, RNA polymerase II-specific"/>
    <property type="evidence" value="ECO:0007669"/>
    <property type="project" value="InterPro"/>
</dbReference>
<gene>
    <name evidence="4" type="ORF">T440DRAFT_310425</name>
</gene>
<reference evidence="4" key="1">
    <citation type="submission" date="2020-01" db="EMBL/GenBank/DDBJ databases">
        <authorList>
            <consortium name="DOE Joint Genome Institute"/>
            <person name="Haridas S."/>
            <person name="Albert R."/>
            <person name="Binder M."/>
            <person name="Bloem J."/>
            <person name="Labutti K."/>
            <person name="Salamov A."/>
            <person name="Andreopoulos B."/>
            <person name="Baker S.E."/>
            <person name="Barry K."/>
            <person name="Bills G."/>
            <person name="Bluhm B.H."/>
            <person name="Cannon C."/>
            <person name="Castanera R."/>
            <person name="Culley D.E."/>
            <person name="Daum C."/>
            <person name="Ezra D."/>
            <person name="Gonzalez J.B."/>
            <person name="Henrissat B."/>
            <person name="Kuo A."/>
            <person name="Liang C."/>
            <person name="Lipzen A."/>
            <person name="Lutzoni F."/>
            <person name="Magnuson J."/>
            <person name="Mondo S."/>
            <person name="Nolan M."/>
            <person name="Ohm R."/>
            <person name="Pangilinan J."/>
            <person name="Park H.-J."/>
            <person name="Ramirez L."/>
            <person name="Alfaro M."/>
            <person name="Sun H."/>
            <person name="Tritt A."/>
            <person name="Yoshinaga Y."/>
            <person name="Zwiers L.-H."/>
            <person name="Turgeon B.G."/>
            <person name="Goodwin S.B."/>
            <person name="Spatafora J.W."/>
            <person name="Crous P.W."/>
            <person name="Grigoriev I.V."/>
        </authorList>
    </citation>
    <scope>NUCLEOTIDE SEQUENCE</scope>
    <source>
        <strain evidence="4">IPT5</strain>
    </source>
</reference>
<dbReference type="Proteomes" id="UP000799423">
    <property type="component" value="Unassembled WGS sequence"/>
</dbReference>
<dbReference type="InterPro" id="IPR036864">
    <property type="entry name" value="Zn2-C6_fun-type_DNA-bd_sf"/>
</dbReference>
<dbReference type="InterPro" id="IPR001138">
    <property type="entry name" value="Zn2Cys6_DnaBD"/>
</dbReference>
<feature type="compositionally biased region" description="Polar residues" evidence="2">
    <location>
        <begin position="418"/>
        <end position="465"/>
    </location>
</feature>
<evidence type="ECO:0000259" key="3">
    <source>
        <dbReference type="PROSITE" id="PS50048"/>
    </source>
</evidence>
<feature type="compositionally biased region" description="Basic and acidic residues" evidence="2">
    <location>
        <begin position="479"/>
        <end position="501"/>
    </location>
</feature>
<feature type="domain" description="Zn(2)-C6 fungal-type" evidence="3">
    <location>
        <begin position="70"/>
        <end position="106"/>
    </location>
</feature>
<accession>A0A6A7BDT8</accession>
<feature type="compositionally biased region" description="Gly residues" evidence="2">
    <location>
        <begin position="37"/>
        <end position="46"/>
    </location>
</feature>
<evidence type="ECO:0000313" key="4">
    <source>
        <dbReference type="EMBL" id="KAF2853564.1"/>
    </source>
</evidence>
<dbReference type="CDD" id="cd00067">
    <property type="entry name" value="GAL4"/>
    <property type="match status" value="1"/>
</dbReference>
<feature type="region of interest" description="Disordered" evidence="2">
    <location>
        <begin position="31"/>
        <end position="52"/>
    </location>
</feature>
<evidence type="ECO:0000256" key="2">
    <source>
        <dbReference type="SAM" id="MobiDB-lite"/>
    </source>
</evidence>
<dbReference type="AlphaFoldDB" id="A0A6A7BDT8"/>
<keyword evidence="5" id="KW-1185">Reference proteome</keyword>
<dbReference type="PROSITE" id="PS50048">
    <property type="entry name" value="ZN2_CY6_FUNGAL_2"/>
    <property type="match status" value="1"/>
</dbReference>
<keyword evidence="1" id="KW-0539">Nucleus</keyword>
<dbReference type="GO" id="GO:0008270">
    <property type="term" value="F:zinc ion binding"/>
    <property type="evidence" value="ECO:0007669"/>
    <property type="project" value="InterPro"/>
</dbReference>
<sequence length="508" mass="55589">MEFETRRYLPASPVPFSDYYSPLPLAHSTRASPHGYPVGGPVGGIHGRLDETRDDHRIGMGSARRRIAVACARCRKRKIRCSGDPGNGAGCTSCVLANIDPILCQFHRVGSDHVHKVMNDMSVSNSLTQMASANGMVPIYSNSGSNPYSRSMATHQYSHIDTKSVYPSTWTLPYQDDTSPIESYQLDQSSMYLPDPTPMSNSSMYGSYRWNHPMQKQSHEAAGYMDQESIYQAHGLPYMQPSFRSNTAPDSISPLASMPAMQMNMPDKSHMRQSHAPGAVSAQRLLPIPQPSPAQASRASFDLEHDQRLRSVQAMGASAMDEKPSFAKLSLPWSKEEDVPTIVSEAASTAALQIITSSPVPVALEAELGYLPTSTSITNDGLAASMVPQMQLNFSTSGLFDPMSVTSPATTYSNFRECRTSNPSSTQMARQSSQNTYYSFGSERSSKRTSVSNGSSNDGTLSSGLRYQPLPHSPSRSSPGDKKQRREAMSKRHATVHRESINDMNSSF</sequence>
<feature type="region of interest" description="Disordered" evidence="2">
    <location>
        <begin position="418"/>
        <end position="508"/>
    </location>
</feature>
<evidence type="ECO:0000313" key="5">
    <source>
        <dbReference type="Proteomes" id="UP000799423"/>
    </source>
</evidence>
<dbReference type="OrthoDB" id="5394557at2759"/>
<dbReference type="Pfam" id="PF00172">
    <property type="entry name" value="Zn_clus"/>
    <property type="match status" value="1"/>
</dbReference>